<name>L0JMT8_NATP1</name>
<dbReference type="HOGENOM" id="CLU_1092415_0_0_2"/>
<gene>
    <name evidence="1" type="ordered locus">Natpe_2058</name>
</gene>
<sequence>MVTDQQRRTRRSILKAIPVSGLAISATGTAAANHRDCNQYLPDTTFDPTENKEVARFVKQSDQNVQEVENIVQNKAIEKSILNDLNKEVANDLSSEQIEAVNELLSEGEMVVEHTSSAQTVEESTVSATSVQSSAVGKPASYKDSAKAKIKVPVIDYSVHAFTFTHSIEWEYNPGKTVKAMNASASGKGRIVPPAKWNYEGNEDKKITKRADGNFFVSDATGKFDRCAITKTGLSCLVTDRLYTRLSGDWNGTGKRLRKNLIKG</sequence>
<dbReference type="OrthoDB" id="196544at2157"/>
<dbReference type="RefSeq" id="WP_015298998.1">
    <property type="nucleotide sequence ID" value="NC_019962.1"/>
</dbReference>
<dbReference type="AlphaFoldDB" id="L0JMT8"/>
<evidence type="ECO:0000313" key="1">
    <source>
        <dbReference type="EMBL" id="AGB31887.1"/>
    </source>
</evidence>
<dbReference type="Proteomes" id="UP000010843">
    <property type="component" value="Chromosome"/>
</dbReference>
<protein>
    <submittedName>
        <fullName evidence="1">Uncharacterized protein</fullName>
    </submittedName>
</protein>
<dbReference type="EMBL" id="CP003372">
    <property type="protein sequence ID" value="AGB31887.1"/>
    <property type="molecule type" value="Genomic_DNA"/>
</dbReference>
<dbReference type="KEGG" id="npe:Natpe_2058"/>
<dbReference type="GeneID" id="43321532"/>
<dbReference type="eggNOG" id="arCOG14364">
    <property type="taxonomic scope" value="Archaea"/>
</dbReference>
<proteinExistence type="predicted"/>
<accession>L0JMT8</accession>
<organism evidence="1 2">
    <name type="scientific">Natrinema pellirubrum (strain DSM 15624 / CIP 106293 / JCM 10476 / NCIMB 786 / 157)</name>
    <dbReference type="NCBI Taxonomy" id="797303"/>
    <lineage>
        <taxon>Archaea</taxon>
        <taxon>Methanobacteriati</taxon>
        <taxon>Methanobacteriota</taxon>
        <taxon>Stenosarchaea group</taxon>
        <taxon>Halobacteria</taxon>
        <taxon>Halobacteriales</taxon>
        <taxon>Natrialbaceae</taxon>
        <taxon>Natrinema</taxon>
    </lineage>
</organism>
<reference evidence="2" key="1">
    <citation type="submission" date="2012-02" db="EMBL/GenBank/DDBJ databases">
        <title>Complete sequence of chromosome of Natrinema pellirubrum DSM 15624.</title>
        <authorList>
            <person name="Lucas S."/>
            <person name="Han J."/>
            <person name="Lapidus A."/>
            <person name="Cheng J.-F."/>
            <person name="Goodwin L."/>
            <person name="Pitluck S."/>
            <person name="Peters L."/>
            <person name="Teshima H."/>
            <person name="Detter J.C."/>
            <person name="Han C."/>
            <person name="Tapia R."/>
            <person name="Land M."/>
            <person name="Hauser L."/>
            <person name="Kyrpides N."/>
            <person name="Ivanova N."/>
            <person name="Pagani I."/>
            <person name="Sproer C."/>
            <person name="Anderson I."/>
            <person name="Woyke T."/>
        </authorList>
    </citation>
    <scope>NUCLEOTIDE SEQUENCE [LARGE SCALE GENOMIC DNA]</scope>
    <source>
        <strain evidence="2">DSM 15624 / JCM 10476 / NCIMB 786</strain>
    </source>
</reference>
<evidence type="ECO:0000313" key="2">
    <source>
        <dbReference type="Proteomes" id="UP000010843"/>
    </source>
</evidence>